<proteinExistence type="predicted"/>
<comment type="caution">
    <text evidence="1">The sequence shown here is derived from an EMBL/GenBank/DDBJ whole genome shotgun (WGS) entry which is preliminary data.</text>
</comment>
<dbReference type="Proteomes" id="UP000663869">
    <property type="component" value="Unassembled WGS sequence"/>
</dbReference>
<dbReference type="PANTHER" id="PTHR16295">
    <property type="entry name" value="TRAF-TYPE ZINC FINGER PROTEIN-RELATED"/>
    <property type="match status" value="1"/>
</dbReference>
<dbReference type="Gene3D" id="3.30.40.10">
    <property type="entry name" value="Zinc/RING finger domain, C3HC4 (zinc finger)"/>
    <property type="match status" value="1"/>
</dbReference>
<dbReference type="EMBL" id="CAJNYU010003776">
    <property type="protein sequence ID" value="CAF3701234.1"/>
    <property type="molecule type" value="Genomic_DNA"/>
</dbReference>
<dbReference type="PANTHER" id="PTHR16295:SF10">
    <property type="entry name" value="EXPRESSED PROTEIN"/>
    <property type="match status" value="1"/>
</dbReference>
<dbReference type="GO" id="GO:0005739">
    <property type="term" value="C:mitochondrion"/>
    <property type="evidence" value="ECO:0007669"/>
    <property type="project" value="TreeGrafter"/>
</dbReference>
<gene>
    <name evidence="1" type="ORF">FME351_LOCUS27736</name>
</gene>
<evidence type="ECO:0000313" key="1">
    <source>
        <dbReference type="EMBL" id="CAF3701234.1"/>
    </source>
</evidence>
<protein>
    <submittedName>
        <fullName evidence="1">Uncharacterized protein</fullName>
    </submittedName>
</protein>
<name>A0A818V4T6_9BILA</name>
<organism evidence="1 2">
    <name type="scientific">Rotaria socialis</name>
    <dbReference type="NCBI Taxonomy" id="392032"/>
    <lineage>
        <taxon>Eukaryota</taxon>
        <taxon>Metazoa</taxon>
        <taxon>Spiralia</taxon>
        <taxon>Gnathifera</taxon>
        <taxon>Rotifera</taxon>
        <taxon>Eurotatoria</taxon>
        <taxon>Bdelloidea</taxon>
        <taxon>Philodinida</taxon>
        <taxon>Philodinidae</taxon>
        <taxon>Rotaria</taxon>
    </lineage>
</organism>
<accession>A0A818V4T6</accession>
<reference evidence="1" key="1">
    <citation type="submission" date="2021-02" db="EMBL/GenBank/DDBJ databases">
        <authorList>
            <person name="Nowell W R."/>
        </authorList>
    </citation>
    <scope>NUCLEOTIDE SEQUENCE</scope>
</reference>
<dbReference type="AlphaFoldDB" id="A0A818V4T6"/>
<dbReference type="InterPro" id="IPR013083">
    <property type="entry name" value="Znf_RING/FYVE/PHD"/>
</dbReference>
<sequence length="217" mass="25230">MATQDAEVYCSFCNEGFVSSNAMGTHLMICGNKTDQCPKCRRFIRRAIFAYHYENDCANPDAPTEDNETNKKTQKLDTPPVIIKCEFCNRNYNRNERTLHKEKCTPYQIYLSENPLQRGDSNQNYSSARSNNSEYDAPIPCEYCNQGIPWHLYDNHTRACRNEFNKRPNEQIRSQQPLPTVNDSTAKCSFCKLLYFVEGLRYHQLICKMNPRRTGGH</sequence>
<dbReference type="InterPro" id="IPR051986">
    <property type="entry name" value="Innate_Immune_Apopt_Reg"/>
</dbReference>
<evidence type="ECO:0000313" key="2">
    <source>
        <dbReference type="Proteomes" id="UP000663869"/>
    </source>
</evidence>